<proteinExistence type="predicted"/>
<organism evidence="4 5">
    <name type="scientific">Pseudoclavibacter caeni</name>
    <dbReference type="NCBI Taxonomy" id="908846"/>
    <lineage>
        <taxon>Bacteria</taxon>
        <taxon>Bacillati</taxon>
        <taxon>Actinomycetota</taxon>
        <taxon>Actinomycetes</taxon>
        <taxon>Micrococcales</taxon>
        <taxon>Microbacteriaceae</taxon>
        <taxon>Pseudoclavibacter</taxon>
    </lineage>
</organism>
<dbReference type="Pfam" id="PF19516">
    <property type="entry name" value="DUF6049"/>
    <property type="match status" value="2"/>
</dbReference>
<feature type="signal peptide" evidence="3">
    <location>
        <begin position="1"/>
        <end position="35"/>
    </location>
</feature>
<feature type="chain" id="PRO_5039356172" description="Glycoprotein" evidence="3">
    <location>
        <begin position="36"/>
        <end position="718"/>
    </location>
</feature>
<dbReference type="OrthoDB" id="4985746at2"/>
<keyword evidence="2" id="KW-1133">Transmembrane helix</keyword>
<feature type="transmembrane region" description="Helical" evidence="2">
    <location>
        <begin position="636"/>
        <end position="657"/>
    </location>
</feature>
<dbReference type="InterPro" id="IPR013783">
    <property type="entry name" value="Ig-like_fold"/>
</dbReference>
<evidence type="ECO:0000256" key="1">
    <source>
        <dbReference type="SAM" id="MobiDB-lite"/>
    </source>
</evidence>
<sequence length="718" mass="74159">MRPALSGLSGRRGARRIRAGLVALLLAAPWPLAGAAAADVAPAAQAVSPAVTAASAAARVSARDVQIALTDVPDHLDASTDLSLHATVTNASAEALTGVTVEFSIGDRLMTTTGQIRDWFDANDAAPSRTVTIATRMIDRVDPGATATLDVTVAAKRLPTWSFTDDRGVLGLGARLTSAASDTVWLPSTTAWNVTADELRPLDLIAPITGPAEADQFYDADELQRMVSAGGTLSSQLDALDGLDVELAVDPKIVHSIDALGDRATADMRAWLQRLDRFTTTPLLWGDADANALAAAGVTSIDDALLGGNADADTPLVLGSCDRGLGQAARELLTGDRPIVIATDEVADDSADVQLHRIGDTPVIGANHNLQNAFQTALTDADTTSSTSTARITAMATALGLSTQSFSGVTSVLPRSWSEQAQLLGDVLHSLGGTVRLQSGVDILDNVADAPQTTITAERTQGADDELAPLSAVATARSDAELLASISADPQRVRDGYLERIGSLSSQGLEHDDDWASAVQATTDDATTQLAKVAITSTTNVTLVSGSSQIPVAVRNDTSQPVTVQVRVAPSSGRVVTDSPVPLTIDAHTSATAQVPVRAIANGSVTLNISITNDTGDRIGEIVARPMDVQAQWESIGLAIATGAVALLFGFGVFRSVMRAHRERRSRLAGAALPAGTGRGRAPAGERTPPPHADIEPADAAGQGADGRGPGAGEETDR</sequence>
<dbReference type="Gene3D" id="2.60.40.10">
    <property type="entry name" value="Immunoglobulins"/>
    <property type="match status" value="1"/>
</dbReference>
<evidence type="ECO:0000256" key="3">
    <source>
        <dbReference type="SAM" id="SignalP"/>
    </source>
</evidence>
<dbReference type="GO" id="GO:0005975">
    <property type="term" value="P:carbohydrate metabolic process"/>
    <property type="evidence" value="ECO:0007669"/>
    <property type="project" value="UniProtKB-ARBA"/>
</dbReference>
<feature type="compositionally biased region" description="Low complexity" evidence="1">
    <location>
        <begin position="668"/>
        <end position="687"/>
    </location>
</feature>
<keyword evidence="2" id="KW-0472">Membrane</keyword>
<name>A0A7C8FUU5_9MICO</name>
<evidence type="ECO:0000313" key="4">
    <source>
        <dbReference type="EMBL" id="KAB1633594.1"/>
    </source>
</evidence>
<keyword evidence="5" id="KW-1185">Reference proteome</keyword>
<dbReference type="AlphaFoldDB" id="A0A7C8FUU5"/>
<keyword evidence="3" id="KW-0732">Signal</keyword>
<dbReference type="InterPro" id="IPR046112">
    <property type="entry name" value="DUF6049"/>
</dbReference>
<evidence type="ECO:0008006" key="6">
    <source>
        <dbReference type="Google" id="ProtNLM"/>
    </source>
</evidence>
<dbReference type="Proteomes" id="UP000481339">
    <property type="component" value="Unassembled WGS sequence"/>
</dbReference>
<gene>
    <name evidence="4" type="ORF">F8O02_01310</name>
</gene>
<dbReference type="EMBL" id="WBKA01000001">
    <property type="protein sequence ID" value="KAB1633594.1"/>
    <property type="molecule type" value="Genomic_DNA"/>
</dbReference>
<evidence type="ECO:0000256" key="2">
    <source>
        <dbReference type="SAM" id="Phobius"/>
    </source>
</evidence>
<reference evidence="4 5" key="1">
    <citation type="submission" date="2019-09" db="EMBL/GenBank/DDBJ databases">
        <title>Phylogeny of genus Pseudoclavibacter and closely related genus.</title>
        <authorList>
            <person name="Li Y."/>
        </authorList>
    </citation>
    <scope>NUCLEOTIDE SEQUENCE [LARGE SCALE GENOMIC DNA]</scope>
    <source>
        <strain evidence="4 5">JCM 16921</strain>
    </source>
</reference>
<keyword evidence="2" id="KW-0812">Transmembrane</keyword>
<evidence type="ECO:0000313" key="5">
    <source>
        <dbReference type="Proteomes" id="UP000481339"/>
    </source>
</evidence>
<comment type="caution">
    <text evidence="4">The sequence shown here is derived from an EMBL/GenBank/DDBJ whole genome shotgun (WGS) entry which is preliminary data.</text>
</comment>
<dbReference type="RefSeq" id="WP_158035372.1">
    <property type="nucleotide sequence ID" value="NZ_BAAAZV010000006.1"/>
</dbReference>
<feature type="region of interest" description="Disordered" evidence="1">
    <location>
        <begin position="668"/>
        <end position="718"/>
    </location>
</feature>
<accession>A0A7C8FUU5</accession>
<protein>
    <recommendedName>
        <fullName evidence="6">Glycoprotein</fullName>
    </recommendedName>
</protein>